<proteinExistence type="predicted"/>
<sequence length="113" mass="12232">MDDIRLKTAPFEWHGEKIKLCCNMNVLADVQEAYGGDISRAFKGSTIRATLTFLTAMINDATDGDLTVREVGREIPISELGYISGVVLPLVTEALKSAGGEDAEKKTETAANR</sequence>
<reference evidence="1" key="1">
    <citation type="journal article" date="2021" name="Proc. Natl. Acad. Sci. U.S.A.">
        <title>A Catalog of Tens of Thousands of Viruses from Human Metagenomes Reveals Hidden Associations with Chronic Diseases.</title>
        <authorList>
            <person name="Tisza M.J."/>
            <person name="Buck C.B."/>
        </authorList>
    </citation>
    <scope>NUCLEOTIDE SEQUENCE</scope>
    <source>
        <strain evidence="1">Ct91l7</strain>
    </source>
</reference>
<accession>A0A8S5MXQ2</accession>
<protein>
    <submittedName>
        <fullName evidence="1">Tail tube protein</fullName>
    </submittedName>
</protein>
<name>A0A8S5MXQ2_9CAUD</name>
<organism evidence="1">
    <name type="scientific">Siphoviridae sp. ct91l7</name>
    <dbReference type="NCBI Taxonomy" id="2826173"/>
    <lineage>
        <taxon>Viruses</taxon>
        <taxon>Duplodnaviria</taxon>
        <taxon>Heunggongvirae</taxon>
        <taxon>Uroviricota</taxon>
        <taxon>Caudoviricetes</taxon>
    </lineage>
</organism>
<evidence type="ECO:0000313" key="1">
    <source>
        <dbReference type="EMBL" id="DAD86802.1"/>
    </source>
</evidence>
<dbReference type="EMBL" id="BK015008">
    <property type="protein sequence ID" value="DAD86802.1"/>
    <property type="molecule type" value="Genomic_DNA"/>
</dbReference>